<dbReference type="InParanoid" id="A0A316YC59"/>
<evidence type="ECO:0000256" key="4">
    <source>
        <dbReference type="ARBA" id="ARBA00022490"/>
    </source>
</evidence>
<keyword evidence="6 7" id="KW-0175">Coiled coil</keyword>
<gene>
    <name evidence="9" type="ORF">FA10DRAFT_193809</name>
</gene>
<evidence type="ECO:0000256" key="7">
    <source>
        <dbReference type="RuleBase" id="RU049441"/>
    </source>
</evidence>
<organism evidence="9 10">
    <name type="scientific">Acaromyces ingoldii</name>
    <dbReference type="NCBI Taxonomy" id="215250"/>
    <lineage>
        <taxon>Eukaryota</taxon>
        <taxon>Fungi</taxon>
        <taxon>Dikarya</taxon>
        <taxon>Basidiomycota</taxon>
        <taxon>Ustilaginomycotina</taxon>
        <taxon>Exobasidiomycetes</taxon>
        <taxon>Exobasidiales</taxon>
        <taxon>Cryptobasidiaceae</taxon>
        <taxon>Acaromyces</taxon>
    </lineage>
</organism>
<feature type="compositionally biased region" description="Acidic residues" evidence="8">
    <location>
        <begin position="706"/>
        <end position="740"/>
    </location>
</feature>
<protein>
    <recommendedName>
        <fullName evidence="3 7">Stress response protein NST1</fullName>
    </recommendedName>
</protein>
<evidence type="ECO:0000313" key="10">
    <source>
        <dbReference type="Proteomes" id="UP000245768"/>
    </source>
</evidence>
<feature type="compositionally biased region" description="Polar residues" evidence="8">
    <location>
        <begin position="754"/>
        <end position="771"/>
    </location>
</feature>
<feature type="compositionally biased region" description="Pro residues" evidence="8">
    <location>
        <begin position="9"/>
        <end position="33"/>
    </location>
</feature>
<feature type="region of interest" description="Disordered" evidence="8">
    <location>
        <begin position="1"/>
        <end position="98"/>
    </location>
</feature>
<feature type="compositionally biased region" description="Low complexity" evidence="8">
    <location>
        <begin position="444"/>
        <end position="458"/>
    </location>
</feature>
<comment type="similarity">
    <text evidence="2 7">Belongs to the NST1 family.</text>
</comment>
<dbReference type="InterPro" id="IPR025279">
    <property type="entry name" value="NST1"/>
</dbReference>
<reference evidence="9 10" key="1">
    <citation type="journal article" date="2018" name="Mol. Biol. Evol.">
        <title>Broad Genomic Sampling Reveals a Smut Pathogenic Ancestry of the Fungal Clade Ustilaginomycotina.</title>
        <authorList>
            <person name="Kijpornyongpan T."/>
            <person name="Mondo S.J."/>
            <person name="Barry K."/>
            <person name="Sandor L."/>
            <person name="Lee J."/>
            <person name="Lipzen A."/>
            <person name="Pangilinan J."/>
            <person name="LaButti K."/>
            <person name="Hainaut M."/>
            <person name="Henrissat B."/>
            <person name="Grigoriev I.V."/>
            <person name="Spatafora J.W."/>
            <person name="Aime M.C."/>
        </authorList>
    </citation>
    <scope>NUCLEOTIDE SEQUENCE [LARGE SCALE GENOMIC DNA]</scope>
    <source>
        <strain evidence="9 10">MCA 4198</strain>
    </source>
</reference>
<feature type="compositionally biased region" description="Pro residues" evidence="8">
    <location>
        <begin position="293"/>
        <end position="307"/>
    </location>
</feature>
<evidence type="ECO:0000256" key="1">
    <source>
        <dbReference type="ARBA" id="ARBA00004496"/>
    </source>
</evidence>
<feature type="compositionally biased region" description="Low complexity" evidence="8">
    <location>
        <begin position="673"/>
        <end position="690"/>
    </location>
</feature>
<feature type="compositionally biased region" description="Pro residues" evidence="8">
    <location>
        <begin position="397"/>
        <end position="408"/>
    </location>
</feature>
<evidence type="ECO:0000313" key="9">
    <source>
        <dbReference type="EMBL" id="PWN87077.1"/>
    </source>
</evidence>
<keyword evidence="5 7" id="KW-0346">Stress response</keyword>
<dbReference type="EMBL" id="KZ819641">
    <property type="protein sequence ID" value="PWN87077.1"/>
    <property type="molecule type" value="Genomic_DNA"/>
</dbReference>
<feature type="region of interest" description="Disordered" evidence="8">
    <location>
        <begin position="231"/>
        <end position="279"/>
    </location>
</feature>
<feature type="compositionally biased region" description="Pro residues" evidence="8">
    <location>
        <begin position="645"/>
        <end position="654"/>
    </location>
</feature>
<dbReference type="STRING" id="215250.A0A316YC59"/>
<sequence length="799" mass="83702">MTKAKLPPRSQPPSSRPPPPAFPAPRAPSPPSTQSPSQAPSSLAGHPHEALVADAAAVAAAAAAAKKKKKKGKAKKTDDGLESLPPLHPHGYGQSPSGPFTATAQAQADLLSTASELYRRMEADPQGIPDDDAYWTSLPAHLRTFIRNALPLGQLPASAQAVASTNDANSRQASTQAMIAVAQQLAQAAHASQRHLQQHPPGPNSHPSSAFSSVPFDPSVFADLALHPEQALPLHPHPNSSPNSPHAHHNSHNTITATNNSHLHHHHHHHLHRHQAHDDDLENALYSSAAAVPNPPPTRPPGEPLPAPVVLVNEYGEERGEFEDDYYSDEELDAHEAASLDGTRDGLGPLSNGANGLVAPPSGGGGGGGGGGGEQTSTKKKNKKKKKKSGATDLAAAPPPPPPPPPLAPLLSPQSLANPKATIQNNAPTSNVNALHPASNNNHRTTSTAPPAPSSRAAGKQPMTFSSTAAGKAPAGGRHPTSANGIGHGHGHGHGHGAVAAATGGLGKRTASVAAAGHPGGPASVNGVVTGGVDRTQQQQQQQQQQQPQQAPKVWSSSSAEEREKIKEFWLCLNDKERRSLLKVEKEAVLRRMKEQQKHLCSCRVCGRKRHAIEDELDVLYEAYYVELEQYASHQQQYAHSGGTIPPPPGPGPFPGSVALDSTGAVIGGNSLSRSSATARGATQTRGAGQPQPLAPTGKKVTSLPPDDDEGYDDEDLEDDEYEDDYDDEEDEEDDEDLDEPETKASSGRRRPANATSKAHSSGDSFFNLGSSLTVKGGSSTLLHLSSPLPLFPLPMNIA</sequence>
<evidence type="ECO:0000256" key="6">
    <source>
        <dbReference type="ARBA" id="ARBA00023054"/>
    </source>
</evidence>
<dbReference type="AlphaFoldDB" id="A0A316YC59"/>
<feature type="compositionally biased region" description="Basic residues" evidence="8">
    <location>
        <begin position="262"/>
        <end position="275"/>
    </location>
</feature>
<dbReference type="OrthoDB" id="21629at2759"/>
<feature type="compositionally biased region" description="Polar residues" evidence="8">
    <location>
        <begin position="421"/>
        <end position="443"/>
    </location>
</feature>
<feature type="compositionally biased region" description="Basic residues" evidence="8">
    <location>
        <begin position="378"/>
        <end position="389"/>
    </location>
</feature>
<proteinExistence type="inferred from homology"/>
<feature type="region of interest" description="Disordered" evidence="8">
    <location>
        <begin position="637"/>
        <end position="771"/>
    </location>
</feature>
<evidence type="ECO:0000256" key="5">
    <source>
        <dbReference type="ARBA" id="ARBA00023016"/>
    </source>
</evidence>
<comment type="subcellular location">
    <subcellularLocation>
        <location evidence="1 7">Cytoplasm</location>
    </subcellularLocation>
</comment>
<comment type="function">
    <text evidence="7">May act as a negative regulator of salt tolerance.</text>
</comment>
<evidence type="ECO:0000256" key="8">
    <source>
        <dbReference type="SAM" id="MobiDB-lite"/>
    </source>
</evidence>
<dbReference type="GeneID" id="37040306"/>
<feature type="compositionally biased region" description="Basic residues" evidence="8">
    <location>
        <begin position="65"/>
        <end position="74"/>
    </location>
</feature>
<dbReference type="RefSeq" id="XP_025374275.1">
    <property type="nucleotide sequence ID" value="XM_025518390.1"/>
</dbReference>
<dbReference type="Pfam" id="PF13945">
    <property type="entry name" value="NST1"/>
    <property type="match status" value="1"/>
</dbReference>
<dbReference type="GO" id="GO:0005737">
    <property type="term" value="C:cytoplasm"/>
    <property type="evidence" value="ECO:0007669"/>
    <property type="project" value="UniProtKB-SubCell"/>
</dbReference>
<name>A0A316YC59_9BASI</name>
<feature type="compositionally biased region" description="Low complexity" evidence="8">
    <location>
        <begin position="537"/>
        <end position="550"/>
    </location>
</feature>
<feature type="compositionally biased region" description="Gly residues" evidence="8">
    <location>
        <begin position="362"/>
        <end position="374"/>
    </location>
</feature>
<keyword evidence="10" id="KW-1185">Reference proteome</keyword>
<feature type="region of interest" description="Disordered" evidence="8">
    <location>
        <begin position="289"/>
        <end position="308"/>
    </location>
</feature>
<feature type="region of interest" description="Disordered" evidence="8">
    <location>
        <begin position="340"/>
        <end position="559"/>
    </location>
</feature>
<dbReference type="Proteomes" id="UP000245768">
    <property type="component" value="Unassembled WGS sequence"/>
</dbReference>
<evidence type="ECO:0000256" key="3">
    <source>
        <dbReference type="ARBA" id="ARBA00020733"/>
    </source>
</evidence>
<feature type="compositionally biased region" description="Low complexity" evidence="8">
    <location>
        <begin position="53"/>
        <end position="64"/>
    </location>
</feature>
<keyword evidence="4 7" id="KW-0963">Cytoplasm</keyword>
<feature type="region of interest" description="Disordered" evidence="8">
    <location>
        <begin position="185"/>
        <end position="214"/>
    </location>
</feature>
<accession>A0A316YC59</accession>
<evidence type="ECO:0000256" key="2">
    <source>
        <dbReference type="ARBA" id="ARBA00007112"/>
    </source>
</evidence>